<comment type="similarity">
    <text evidence="1 5">Belongs to the proline oxidase family.</text>
</comment>
<dbReference type="InterPro" id="IPR002872">
    <property type="entry name" value="Proline_DH_dom"/>
</dbReference>
<dbReference type="EMBL" id="JARPOI010000009">
    <property type="protein sequence ID" value="KAJ9173105.1"/>
    <property type="molecule type" value="Genomic_DNA"/>
</dbReference>
<evidence type="ECO:0000259" key="6">
    <source>
        <dbReference type="Pfam" id="PF01619"/>
    </source>
</evidence>
<reference evidence="7" key="1">
    <citation type="journal article" date="2023" name="Plant Biotechnol. J.">
        <title>Chromosome-level wild Hevea brasiliensis genome provides new tools for genomic-assisted breeding and valuable loci to elevate rubber yield.</title>
        <authorList>
            <person name="Cheng H."/>
            <person name="Song X."/>
            <person name="Hu Y."/>
            <person name="Wu T."/>
            <person name="Yang Q."/>
            <person name="An Z."/>
            <person name="Feng S."/>
            <person name="Deng Z."/>
            <person name="Wu W."/>
            <person name="Zeng X."/>
            <person name="Tu M."/>
            <person name="Wang X."/>
            <person name="Huang H."/>
        </authorList>
    </citation>
    <scope>NUCLEOTIDE SEQUENCE</scope>
    <source>
        <strain evidence="7">MT/VB/25A 57/8</strain>
    </source>
</reference>
<keyword evidence="3 5" id="KW-0560">Oxidoreductase</keyword>
<keyword evidence="5" id="KW-0274">FAD</keyword>
<dbReference type="InterPro" id="IPR029041">
    <property type="entry name" value="FAD-linked_oxidoreductase-like"/>
</dbReference>
<evidence type="ECO:0000256" key="3">
    <source>
        <dbReference type="ARBA" id="ARBA00023002"/>
    </source>
</evidence>
<keyword evidence="4 5" id="KW-0642">Proline metabolism</keyword>
<comment type="function">
    <text evidence="5">Converts proline to delta-1-pyrroline-5-carboxylate.</text>
</comment>
<evidence type="ECO:0000313" key="7">
    <source>
        <dbReference type="EMBL" id="KAJ9173105.1"/>
    </source>
</evidence>
<comment type="cofactor">
    <cofactor evidence="5">
        <name>FAD</name>
        <dbReference type="ChEBI" id="CHEBI:57692"/>
    </cofactor>
</comment>
<protein>
    <recommendedName>
        <fullName evidence="2 5">Proline dehydrogenase</fullName>
        <ecNumber evidence="2 5">1.5.5.2</ecNumber>
    </recommendedName>
</protein>
<dbReference type="Pfam" id="PF01619">
    <property type="entry name" value="Pro_dh"/>
    <property type="match status" value="1"/>
</dbReference>
<feature type="domain" description="Proline dehydrogenase" evidence="6">
    <location>
        <begin position="143"/>
        <end position="473"/>
    </location>
</feature>
<organism evidence="7 8">
    <name type="scientific">Hevea brasiliensis</name>
    <name type="common">Para rubber tree</name>
    <name type="synonym">Siphonia brasiliensis</name>
    <dbReference type="NCBI Taxonomy" id="3981"/>
    <lineage>
        <taxon>Eukaryota</taxon>
        <taxon>Viridiplantae</taxon>
        <taxon>Streptophyta</taxon>
        <taxon>Embryophyta</taxon>
        <taxon>Tracheophyta</taxon>
        <taxon>Spermatophyta</taxon>
        <taxon>Magnoliopsida</taxon>
        <taxon>eudicotyledons</taxon>
        <taxon>Gunneridae</taxon>
        <taxon>Pentapetalae</taxon>
        <taxon>rosids</taxon>
        <taxon>fabids</taxon>
        <taxon>Malpighiales</taxon>
        <taxon>Euphorbiaceae</taxon>
        <taxon>Crotonoideae</taxon>
        <taxon>Micrandreae</taxon>
        <taxon>Hevea</taxon>
    </lineage>
</organism>
<gene>
    <name evidence="7" type="ORF">P3X46_016275</name>
</gene>
<evidence type="ECO:0000256" key="4">
    <source>
        <dbReference type="ARBA" id="ARBA00023062"/>
    </source>
</evidence>
<comment type="catalytic activity">
    <reaction evidence="5">
        <text>L-proline + a quinone = (S)-1-pyrroline-5-carboxylate + a quinol + H(+)</text>
        <dbReference type="Rhea" id="RHEA:23784"/>
        <dbReference type="ChEBI" id="CHEBI:15378"/>
        <dbReference type="ChEBI" id="CHEBI:17388"/>
        <dbReference type="ChEBI" id="CHEBI:24646"/>
        <dbReference type="ChEBI" id="CHEBI:60039"/>
        <dbReference type="ChEBI" id="CHEBI:132124"/>
        <dbReference type="EC" id="1.5.5.2"/>
    </reaction>
</comment>
<dbReference type="PANTHER" id="PTHR13914:SF0">
    <property type="entry name" value="PROLINE DEHYDROGENASE 1, MITOCHONDRIAL"/>
    <property type="match status" value="1"/>
</dbReference>
<dbReference type="PANTHER" id="PTHR13914">
    <property type="entry name" value="PROLINE OXIDASE"/>
    <property type="match status" value="1"/>
</dbReference>
<name>A0ABQ9M0Z5_HEVBR</name>
<dbReference type="EC" id="1.5.5.2" evidence="2 5"/>
<keyword evidence="5" id="KW-0285">Flavoprotein</keyword>
<comment type="caution">
    <text evidence="7">The sequence shown here is derived from an EMBL/GenBank/DDBJ whole genome shotgun (WGS) entry which is preliminary data.</text>
</comment>
<dbReference type="Proteomes" id="UP001174677">
    <property type="component" value="Chromosome 9"/>
</dbReference>
<dbReference type="SUPFAM" id="SSF51730">
    <property type="entry name" value="FAD-linked oxidoreductase"/>
    <property type="match status" value="1"/>
</dbReference>
<evidence type="ECO:0000256" key="1">
    <source>
        <dbReference type="ARBA" id="ARBA00005869"/>
    </source>
</evidence>
<evidence type="ECO:0000256" key="2">
    <source>
        <dbReference type="ARBA" id="ARBA00012695"/>
    </source>
</evidence>
<accession>A0ABQ9M0Z5</accession>
<proteinExistence type="inferred from homology"/>
<dbReference type="Gene3D" id="3.20.20.220">
    <property type="match status" value="1"/>
</dbReference>
<dbReference type="InterPro" id="IPR015659">
    <property type="entry name" value="Proline_oxidase"/>
</dbReference>
<evidence type="ECO:0000256" key="5">
    <source>
        <dbReference type="RuleBase" id="RU364054"/>
    </source>
</evidence>
<evidence type="ECO:0000313" key="8">
    <source>
        <dbReference type="Proteomes" id="UP001174677"/>
    </source>
</evidence>
<sequence length="497" mass="55034">MAAKVLSSKLLKNLRFFTRPLVTSSSTTSSSASSSPISAIPSLNLTQKPLPTATLPKSPPSILDLQDHQKLFAPLPTKKLLHASLILHMAAMEPLVDFSIWVMNSRLMGMDNSIRDLILRAIRHSFYKHFCAGEDTVEAANCLKRLNESGLRGMLDFAVEFASDNDACDRNFHGFLSTVEAAKSLPPSTVSSVVVKITAICPLNLLERVSDLLRWQQKHPSFNLPWKQNTLPIFSDSSPLYHTVKKPEPLTPEEEKHLLLGQQRLLKLCQACVEANVPLVIDAEHSTVQPAIDYLTYSSAIKYNKDDKPIVYGTIQAYLKDAKERLLLATKAADKMRVSMGFKLVRGAYMSTERKLASSLGYQSPIHNNIQQTHSCYNDCASFLLEAITNGSHGVILATHNVQSATLAAKKAQDLGIGNGNQKLEFAQVYGMAEALSFGLRNAGFQVSKYLPFGHVEIVMPYLLRRAEENRGLLSASGLDRVLTRKELCRRLKAVLF</sequence>
<keyword evidence="8" id="KW-1185">Reference proteome</keyword>